<organism evidence="13 14">
    <name type="scientific">Paraburkholderia phytofirmans OLGA172</name>
    <dbReference type="NCBI Taxonomy" id="1417228"/>
    <lineage>
        <taxon>Bacteria</taxon>
        <taxon>Pseudomonadati</taxon>
        <taxon>Pseudomonadota</taxon>
        <taxon>Betaproteobacteria</taxon>
        <taxon>Burkholderiales</taxon>
        <taxon>Burkholderiaceae</taxon>
        <taxon>Paraburkholderia</taxon>
    </lineage>
</organism>
<dbReference type="SUPFAM" id="SSF56935">
    <property type="entry name" value="Porins"/>
    <property type="match status" value="1"/>
</dbReference>
<keyword evidence="4" id="KW-1134">Transmembrane beta strand</keyword>
<keyword evidence="6 11" id="KW-0732">Signal</keyword>
<keyword evidence="14" id="KW-1185">Reference proteome</keyword>
<dbReference type="GO" id="GO:0046930">
    <property type="term" value="C:pore complex"/>
    <property type="evidence" value="ECO:0007669"/>
    <property type="project" value="UniProtKB-KW"/>
</dbReference>
<keyword evidence="9" id="KW-0472">Membrane</keyword>
<keyword evidence="3" id="KW-0813">Transport</keyword>
<proteinExistence type="predicted"/>
<evidence type="ECO:0000256" key="4">
    <source>
        <dbReference type="ARBA" id="ARBA00022452"/>
    </source>
</evidence>
<reference evidence="13 14" key="1">
    <citation type="journal article" date="2016" name="Gene">
        <title>PacBio SMRT assembly of a complex multi-replicon genome reveals chlorocatechol degradative operon in a region of genome plasticity.</title>
        <authorList>
            <person name="Ricker N."/>
            <person name="Shen S.Y."/>
            <person name="Goordial J."/>
            <person name="Jin S."/>
            <person name="Fulthorpe R.R."/>
        </authorList>
    </citation>
    <scope>NUCLEOTIDE SEQUENCE [LARGE SCALE GENOMIC DNA]</scope>
    <source>
        <strain evidence="13 14">OLGA172</strain>
    </source>
</reference>
<dbReference type="PRINTS" id="PR00184">
    <property type="entry name" value="NEISSPPORIN"/>
</dbReference>
<keyword evidence="5" id="KW-0812">Transmembrane</keyword>
<dbReference type="InterPro" id="IPR023614">
    <property type="entry name" value="Porin_dom_sf"/>
</dbReference>
<name>A0A160FSM4_9BURK</name>
<feature type="domain" description="Porin" evidence="12">
    <location>
        <begin position="7"/>
        <end position="349"/>
    </location>
</feature>
<evidence type="ECO:0000256" key="3">
    <source>
        <dbReference type="ARBA" id="ARBA00022448"/>
    </source>
</evidence>
<evidence type="ECO:0000256" key="5">
    <source>
        <dbReference type="ARBA" id="ARBA00022692"/>
    </source>
</evidence>
<dbReference type="GO" id="GO:0034220">
    <property type="term" value="P:monoatomic ion transmembrane transport"/>
    <property type="evidence" value="ECO:0007669"/>
    <property type="project" value="InterPro"/>
</dbReference>
<keyword evidence="8" id="KW-0626">Porin</keyword>
<dbReference type="KEGG" id="buz:AYM40_26470"/>
<comment type="subunit">
    <text evidence="2">Homotrimer.</text>
</comment>
<evidence type="ECO:0000259" key="12">
    <source>
        <dbReference type="Pfam" id="PF13609"/>
    </source>
</evidence>
<gene>
    <name evidence="13" type="ORF">AYM40_26470</name>
</gene>
<dbReference type="Pfam" id="PF13609">
    <property type="entry name" value="Porin_4"/>
    <property type="match status" value="1"/>
</dbReference>
<dbReference type="CDD" id="cd00342">
    <property type="entry name" value="gram_neg_porins"/>
    <property type="match status" value="1"/>
</dbReference>
<evidence type="ECO:0000256" key="10">
    <source>
        <dbReference type="ARBA" id="ARBA00023237"/>
    </source>
</evidence>
<dbReference type="PRINTS" id="PR00182">
    <property type="entry name" value="ECOLNEIPORIN"/>
</dbReference>
<evidence type="ECO:0000256" key="7">
    <source>
        <dbReference type="ARBA" id="ARBA00023065"/>
    </source>
</evidence>
<evidence type="ECO:0000256" key="2">
    <source>
        <dbReference type="ARBA" id="ARBA00011233"/>
    </source>
</evidence>
<sequence length="389" mass="40855">MKKSLIALGVLSAFAGAAHAQSSVTLYGLIDEGLDYTNNVGGHSLYALSSGDAQGSRWGMKGAEDLGGGLSAIFRLESGLNVNNGKFAQEGQEFGRQAYVGVASTTIGTLTLGRQYDSLVDYLAPLTANGNWGGAMFSHPYDNDNTDNSFRINNAVKYTSVDYAGFTFGGAYAFSNSTNFAVNRAQSVGAQYINGPLNVAAAYLNVDSPNNGSAGAVANLGSSGTDGSWTAARQRVFGVGINYTIASATLTFVYTHTQLSQPTATEYANLTPSPTLGAASSLKFNNFEVNAKYQFTPSFFVGGMYTYTQASYDGTAGNSAKPKYHQFGLIADYNLSKRTDVYVQGSYVKVASASDVAGTGLEFAANPDAAGPSSSSKQVMARVGIRQRF</sequence>
<dbReference type="GO" id="GO:0015288">
    <property type="term" value="F:porin activity"/>
    <property type="evidence" value="ECO:0007669"/>
    <property type="project" value="UniProtKB-KW"/>
</dbReference>
<evidence type="ECO:0000256" key="6">
    <source>
        <dbReference type="ARBA" id="ARBA00022729"/>
    </source>
</evidence>
<protein>
    <submittedName>
        <fullName evidence="13">Porin</fullName>
    </submittedName>
</protein>
<keyword evidence="10" id="KW-0998">Cell outer membrane</keyword>
<dbReference type="InterPro" id="IPR002299">
    <property type="entry name" value="Porin_Neis"/>
</dbReference>
<evidence type="ECO:0000256" key="1">
    <source>
        <dbReference type="ARBA" id="ARBA00004571"/>
    </source>
</evidence>
<evidence type="ECO:0000256" key="11">
    <source>
        <dbReference type="SAM" id="SignalP"/>
    </source>
</evidence>
<dbReference type="STRING" id="1804984.AYM40_26470"/>
<dbReference type="OrthoDB" id="8982743at2"/>
<dbReference type="InterPro" id="IPR033900">
    <property type="entry name" value="Gram_neg_porin_domain"/>
</dbReference>
<evidence type="ECO:0000256" key="8">
    <source>
        <dbReference type="ARBA" id="ARBA00023114"/>
    </source>
</evidence>
<dbReference type="Gene3D" id="2.40.160.10">
    <property type="entry name" value="Porin"/>
    <property type="match status" value="1"/>
</dbReference>
<evidence type="ECO:0000313" key="13">
    <source>
        <dbReference type="EMBL" id="ANB75854.1"/>
    </source>
</evidence>
<accession>A0A160FSM4</accession>
<comment type="subcellular location">
    <subcellularLocation>
        <location evidence="1">Cell outer membrane</location>
        <topology evidence="1">Multi-pass membrane protein</topology>
    </subcellularLocation>
</comment>
<evidence type="ECO:0000256" key="9">
    <source>
        <dbReference type="ARBA" id="ARBA00023136"/>
    </source>
</evidence>
<evidence type="ECO:0000313" key="14">
    <source>
        <dbReference type="Proteomes" id="UP000076852"/>
    </source>
</evidence>
<dbReference type="RefSeq" id="WP_063499121.1">
    <property type="nucleotide sequence ID" value="NZ_CP014579.1"/>
</dbReference>
<feature type="signal peptide" evidence="11">
    <location>
        <begin position="1"/>
        <end position="20"/>
    </location>
</feature>
<dbReference type="Proteomes" id="UP000076852">
    <property type="component" value="Chromosome 2"/>
</dbReference>
<dbReference type="AlphaFoldDB" id="A0A160FSM4"/>
<feature type="chain" id="PRO_5007814658" evidence="11">
    <location>
        <begin position="21"/>
        <end position="389"/>
    </location>
</feature>
<keyword evidence="7" id="KW-0406">Ion transport</keyword>
<dbReference type="GO" id="GO:0009279">
    <property type="term" value="C:cell outer membrane"/>
    <property type="evidence" value="ECO:0007669"/>
    <property type="project" value="UniProtKB-SubCell"/>
</dbReference>
<dbReference type="EMBL" id="CP014579">
    <property type="protein sequence ID" value="ANB75854.1"/>
    <property type="molecule type" value="Genomic_DNA"/>
</dbReference>
<dbReference type="InterPro" id="IPR001702">
    <property type="entry name" value="Porin_Gram-ve"/>
</dbReference>
<dbReference type="PANTHER" id="PTHR34501">
    <property type="entry name" value="PROTEIN YDDL-RELATED"/>
    <property type="match status" value="1"/>
</dbReference>
<dbReference type="InterPro" id="IPR050298">
    <property type="entry name" value="Gram-neg_bact_OMP"/>
</dbReference>
<dbReference type="PANTHER" id="PTHR34501:SF9">
    <property type="entry name" value="MAJOR OUTER MEMBRANE PROTEIN P.IA"/>
    <property type="match status" value="1"/>
</dbReference>